<dbReference type="SUPFAM" id="SSF53756">
    <property type="entry name" value="UDP-Glycosyltransferase/glycogen phosphorylase"/>
    <property type="match status" value="1"/>
</dbReference>
<feature type="domain" description="Glycosyl transferase family 1" evidence="3">
    <location>
        <begin position="189"/>
        <end position="337"/>
    </location>
</feature>
<dbReference type="PANTHER" id="PTHR12526:SF629">
    <property type="entry name" value="TEICHURONIC ACID BIOSYNTHESIS GLYCOSYLTRANSFERASE TUAH-RELATED"/>
    <property type="match status" value="1"/>
</dbReference>
<dbReference type="PANTHER" id="PTHR12526">
    <property type="entry name" value="GLYCOSYLTRANSFERASE"/>
    <property type="match status" value="1"/>
</dbReference>
<organism evidence="4 5">
    <name type="scientific">Pedobacter endophyticus</name>
    <dbReference type="NCBI Taxonomy" id="2789740"/>
    <lineage>
        <taxon>Bacteria</taxon>
        <taxon>Pseudomonadati</taxon>
        <taxon>Bacteroidota</taxon>
        <taxon>Sphingobacteriia</taxon>
        <taxon>Sphingobacteriales</taxon>
        <taxon>Sphingobacteriaceae</taxon>
        <taxon>Pedobacter</taxon>
    </lineage>
</organism>
<protein>
    <submittedName>
        <fullName evidence="4">Glycosyltransferase family 4 protein</fullName>
    </submittedName>
</protein>
<keyword evidence="2 4" id="KW-0808">Transferase</keyword>
<evidence type="ECO:0000313" key="5">
    <source>
        <dbReference type="Proteomes" id="UP000594759"/>
    </source>
</evidence>
<dbReference type="KEGG" id="pex:IZT61_17435"/>
<dbReference type="Pfam" id="PF00534">
    <property type="entry name" value="Glycos_transf_1"/>
    <property type="match status" value="1"/>
</dbReference>
<reference evidence="4 5" key="1">
    <citation type="submission" date="2020-11" db="EMBL/GenBank/DDBJ databases">
        <title>Pedobacter endophytica, an endophytic bacteria isolated form Carex pumila.</title>
        <authorList>
            <person name="Peng Y."/>
            <person name="Jiang L."/>
            <person name="Lee J."/>
        </authorList>
    </citation>
    <scope>NUCLEOTIDE SEQUENCE [LARGE SCALE GENOMIC DNA]</scope>
    <source>
        <strain evidence="4 5">JBR3-12</strain>
    </source>
</reference>
<dbReference type="RefSeq" id="WP_196098309.1">
    <property type="nucleotide sequence ID" value="NZ_CP064939.1"/>
</dbReference>
<dbReference type="Proteomes" id="UP000594759">
    <property type="component" value="Chromosome"/>
</dbReference>
<dbReference type="AlphaFoldDB" id="A0A7U3Q5S3"/>
<accession>A0A7U3Q5S3</accession>
<dbReference type="EMBL" id="CP064939">
    <property type="protein sequence ID" value="QPH38834.1"/>
    <property type="molecule type" value="Genomic_DNA"/>
</dbReference>
<dbReference type="GO" id="GO:0016757">
    <property type="term" value="F:glycosyltransferase activity"/>
    <property type="evidence" value="ECO:0007669"/>
    <property type="project" value="UniProtKB-KW"/>
</dbReference>
<evidence type="ECO:0000259" key="3">
    <source>
        <dbReference type="Pfam" id="PF00534"/>
    </source>
</evidence>
<name>A0A7U3Q5S3_9SPHI</name>
<proteinExistence type="predicted"/>
<dbReference type="CDD" id="cd03801">
    <property type="entry name" value="GT4_PimA-like"/>
    <property type="match status" value="1"/>
</dbReference>
<gene>
    <name evidence="4" type="ORF">IZT61_17435</name>
</gene>
<evidence type="ECO:0000256" key="2">
    <source>
        <dbReference type="ARBA" id="ARBA00022679"/>
    </source>
</evidence>
<dbReference type="InterPro" id="IPR001296">
    <property type="entry name" value="Glyco_trans_1"/>
</dbReference>
<evidence type="ECO:0000256" key="1">
    <source>
        <dbReference type="ARBA" id="ARBA00022676"/>
    </source>
</evidence>
<keyword evidence="1" id="KW-0328">Glycosyltransferase</keyword>
<dbReference type="Gene3D" id="3.40.50.2000">
    <property type="entry name" value="Glycogen Phosphorylase B"/>
    <property type="match status" value="2"/>
</dbReference>
<evidence type="ECO:0000313" key="4">
    <source>
        <dbReference type="EMBL" id="QPH38834.1"/>
    </source>
</evidence>
<sequence>MKKILFITPTLARTGSEMILWHLLNNIDRTKFEPYVYVFRQGELFDQLPKNITKYLNYKEDKRFHIKLLRRILKIFKINHTSFQLLRIQRTIKADLWYVNTCTLSEPFMPAKTIGVKVVTHIHENLFGFTLLRNRNLKEVITCSDYLIACSNIVYENLKKIKDSKKLLLQNCFIDTNQIKIDLQLPARLRKELNIPSDRFVWIISGSVHYIKGIEYLIQLLEIFKNENVCFVWLGKETDDGLNFYLNQIAMRSNNKLILCGAKDEDYYSYMKMGNGFLMLSKAESFSLVILEAAYCELPIVSFDVGMANEIIKKDMGTVIDGYDVTKLQEAMAFYHKGGAFNRKSLKSAVKPYTLAVQIPKFELLLTNLLK</sequence>
<keyword evidence="5" id="KW-1185">Reference proteome</keyword>